<dbReference type="OrthoDB" id="3193269at2"/>
<dbReference type="SUPFAM" id="SSF52540">
    <property type="entry name" value="P-loop containing nucleoside triphosphate hydrolases"/>
    <property type="match status" value="1"/>
</dbReference>
<evidence type="ECO:0000313" key="4">
    <source>
        <dbReference type="Proteomes" id="UP000251144"/>
    </source>
</evidence>
<accession>A0A329TYY3</accession>
<gene>
    <name evidence="3" type="ORF">C4N26_06295</name>
</gene>
<protein>
    <recommendedName>
        <fullName evidence="2">Schlafen group 3-like DNA/RNA helicase domain-containing protein</fullName>
    </recommendedName>
</protein>
<dbReference type="AlphaFoldDB" id="A0A329TYY3"/>
<dbReference type="InterPro" id="IPR018647">
    <property type="entry name" value="SLFN_3-like_DNA/RNA_helicase"/>
</dbReference>
<evidence type="ECO:0000256" key="1">
    <source>
        <dbReference type="SAM" id="Coils"/>
    </source>
</evidence>
<dbReference type="InterPro" id="IPR027417">
    <property type="entry name" value="P-loop_NTPase"/>
</dbReference>
<evidence type="ECO:0000313" key="3">
    <source>
        <dbReference type="EMBL" id="RAW54469.1"/>
    </source>
</evidence>
<feature type="coiled-coil region" evidence="1">
    <location>
        <begin position="39"/>
        <end position="66"/>
    </location>
</feature>
<dbReference type="Proteomes" id="UP000251144">
    <property type="component" value="Unassembled WGS sequence"/>
</dbReference>
<evidence type="ECO:0000259" key="2">
    <source>
        <dbReference type="Pfam" id="PF09848"/>
    </source>
</evidence>
<feature type="domain" description="Schlafen group 3-like DNA/RNA helicase" evidence="2">
    <location>
        <begin position="246"/>
        <end position="656"/>
    </location>
</feature>
<dbReference type="Pfam" id="PF09848">
    <property type="entry name" value="SLFN-g3_helicase"/>
    <property type="match status" value="1"/>
</dbReference>
<keyword evidence="1" id="KW-0175">Coiled coil</keyword>
<reference evidence="3 4" key="1">
    <citation type="submission" date="2018-02" db="EMBL/GenBank/DDBJ databases">
        <title>Complete genome sequencing of Faecalibacterium prausnitzii strains isolated from the human gut.</title>
        <authorList>
            <person name="Fitzgerald B.C."/>
            <person name="Shkoporov A.N."/>
            <person name="Ross P.R."/>
            <person name="Hill C."/>
        </authorList>
    </citation>
    <scope>NUCLEOTIDE SEQUENCE [LARGE SCALE GENOMIC DNA]</scope>
    <source>
        <strain evidence="3 4">APC942/32-1</strain>
    </source>
</reference>
<proteinExistence type="predicted"/>
<organism evidence="3 4">
    <name type="scientific">Faecalibacterium prausnitzii</name>
    <dbReference type="NCBI Taxonomy" id="853"/>
    <lineage>
        <taxon>Bacteria</taxon>
        <taxon>Bacillati</taxon>
        <taxon>Bacillota</taxon>
        <taxon>Clostridia</taxon>
        <taxon>Eubacteriales</taxon>
        <taxon>Oscillospiraceae</taxon>
        <taxon>Faecalibacterium</taxon>
    </lineage>
</organism>
<name>A0A329TYY3_9FIRM</name>
<dbReference type="RefSeq" id="WP_158400831.1">
    <property type="nucleotide sequence ID" value="NZ_PRLB01000004.1"/>
</dbReference>
<dbReference type="Gene3D" id="3.40.50.300">
    <property type="entry name" value="P-loop containing nucleotide triphosphate hydrolases"/>
    <property type="match status" value="1"/>
</dbReference>
<comment type="caution">
    <text evidence="3">The sequence shown here is derived from an EMBL/GenBank/DDBJ whole genome shotgun (WGS) entry which is preliminary data.</text>
</comment>
<sequence length="688" mass="79030">MNRYTFSTQTGKAYYCNSIPGFIADRSTDIVGRLIRHAFDINKEQANAWENQIAELQRRLEECGMKGDIIFEYDIVRLGKRIDVILLIRHMVFSLEFKNGKDIFTAQDAQQAEDYAIDIKNFHKESEDLYVCPILIATDAAKYAKAQSKGCYPDKQVHLQRENIETLIPKITEISLLYGDDGEIDFEKWFNSPYYPTPTIISAAVEAYSSHNLSQIAQSEAGQENINLCESKIYDIIEYAKENKKKCICFVTGVPGAGKTLVGLDVVAKSLDNDTDSLSVYLSGNGPLVEVLREALKKSVEAKDKEREDLWRRARKSAGKTSNVPKPEKLFNKHTQAAINALIQSSYAFKKDNASHNNPTPENILIFDEAQRVWNQEKMARKHDDPLMAVSEPELLFSIMDRHDDWAVMICLVGLGQDIYDGEVGINEWFRCGIEEFKEWELFYSPSIFSQVEDKNIDQKMILASTRCHQVPELHLKTSIRSFRADKQCQFVDALLDNTPKLAAEVYRQIAEKYPVYITRNYDTAKKWVRTQVRGSQRSGVLACSSAQRLKPEGIYVSTEIDVKNWFLAQSDDLRSSNMLEIVASEFKVQGLEIDWAIVCWDADLRRSRNGAEWDHYTFRGSRWNKRHKPEQKRYLVNSYRVLLTRARQGMVLFVPKGVEPEEDPTRDCLFYDNIYDYLLSCGIKELP</sequence>
<dbReference type="EMBL" id="PRLB01000004">
    <property type="protein sequence ID" value="RAW54469.1"/>
    <property type="molecule type" value="Genomic_DNA"/>
</dbReference>